<dbReference type="InterPro" id="IPR017896">
    <property type="entry name" value="4Fe4S_Fe-S-bd"/>
</dbReference>
<evidence type="ECO:0000256" key="3">
    <source>
        <dbReference type="ARBA" id="ARBA00023004"/>
    </source>
</evidence>
<dbReference type="PROSITE" id="PS51379">
    <property type="entry name" value="4FE4S_FER_2"/>
    <property type="match status" value="3"/>
</dbReference>
<dbReference type="Gene3D" id="3.30.70.20">
    <property type="match status" value="2"/>
</dbReference>
<accession>A0A2Z2MFW0</accession>
<evidence type="ECO:0000256" key="2">
    <source>
        <dbReference type="ARBA" id="ARBA00022723"/>
    </source>
</evidence>
<reference evidence="6 7" key="1">
    <citation type="submission" date="2016-04" db="EMBL/GenBank/DDBJ databases">
        <title>Complete genome sequence of Thermococcus barossii type strain SHCK-94.</title>
        <authorList>
            <person name="Oger P.M."/>
        </authorList>
    </citation>
    <scope>NUCLEOTIDE SEQUENCE [LARGE SCALE GENOMIC DNA]</scope>
    <source>
        <strain evidence="6 7">SHCK-94</strain>
    </source>
</reference>
<dbReference type="GO" id="GO:0051539">
    <property type="term" value="F:4 iron, 4 sulfur cluster binding"/>
    <property type="evidence" value="ECO:0007669"/>
    <property type="project" value="UniProtKB-KW"/>
</dbReference>
<dbReference type="PANTHER" id="PTHR43177">
    <property type="entry name" value="PROTEIN NRFC"/>
    <property type="match status" value="1"/>
</dbReference>
<feature type="domain" description="4Fe-4S ferredoxin-type" evidence="5">
    <location>
        <begin position="71"/>
        <end position="100"/>
    </location>
</feature>
<dbReference type="Proteomes" id="UP000250272">
    <property type="component" value="Chromosome"/>
</dbReference>
<evidence type="ECO:0000313" key="7">
    <source>
        <dbReference type="Proteomes" id="UP000250272"/>
    </source>
</evidence>
<dbReference type="GO" id="GO:0016491">
    <property type="term" value="F:oxidoreductase activity"/>
    <property type="evidence" value="ECO:0007669"/>
    <property type="project" value="UniProtKB-ARBA"/>
</dbReference>
<dbReference type="GO" id="GO:0046872">
    <property type="term" value="F:metal ion binding"/>
    <property type="evidence" value="ECO:0007669"/>
    <property type="project" value="UniProtKB-KW"/>
</dbReference>
<evidence type="ECO:0000256" key="4">
    <source>
        <dbReference type="ARBA" id="ARBA00023014"/>
    </source>
</evidence>
<dbReference type="PROSITE" id="PS00198">
    <property type="entry name" value="4FE4S_FER_1"/>
    <property type="match status" value="1"/>
</dbReference>
<feature type="domain" description="4Fe-4S ferredoxin-type" evidence="5">
    <location>
        <begin position="4"/>
        <end position="23"/>
    </location>
</feature>
<sequence>MERKYLYLDYLTCIGCETCETVCAFIHDGSPHIRIYVTENKQYVPINCKHCDDAPCVRVCPTNAIYRDEDGAVRIAENRCIGCLACLQVCPYGVPFYSLKVRAITKCDMCAERREEGLEPACALMCPAEAIQYGPLEMVLELVNERRAKNIPEHRRELTEEELKESVSSGYVLL</sequence>
<protein>
    <submittedName>
        <fullName evidence="6">Formate dehydrogenase</fullName>
    </submittedName>
</protein>
<keyword evidence="7" id="KW-1185">Reference proteome</keyword>
<dbReference type="SUPFAM" id="SSF54862">
    <property type="entry name" value="4Fe-4S ferredoxins"/>
    <property type="match status" value="1"/>
</dbReference>
<evidence type="ECO:0000259" key="5">
    <source>
        <dbReference type="PROSITE" id="PS51379"/>
    </source>
</evidence>
<gene>
    <name evidence="6" type="ORF">A3L01_08220</name>
</gene>
<dbReference type="InterPro" id="IPR017900">
    <property type="entry name" value="4Fe4S_Fe_S_CS"/>
</dbReference>
<name>A0A2Z2MFW0_9EURY</name>
<organism evidence="6 7">
    <name type="scientific">Thermococcus barossii</name>
    <dbReference type="NCBI Taxonomy" id="54077"/>
    <lineage>
        <taxon>Archaea</taxon>
        <taxon>Methanobacteriati</taxon>
        <taxon>Methanobacteriota</taxon>
        <taxon>Thermococci</taxon>
        <taxon>Thermococcales</taxon>
        <taxon>Thermococcaceae</taxon>
        <taxon>Thermococcus</taxon>
    </lineage>
</organism>
<proteinExistence type="predicted"/>
<dbReference type="PANTHER" id="PTHR43177:SF3">
    <property type="entry name" value="PROTEIN NRFC HOMOLOG"/>
    <property type="match status" value="1"/>
</dbReference>
<dbReference type="KEGG" id="tbs:A3L01_08220"/>
<dbReference type="RefSeq" id="WP_088865348.1">
    <property type="nucleotide sequence ID" value="NZ_CP015101.1"/>
</dbReference>
<evidence type="ECO:0000313" key="6">
    <source>
        <dbReference type="EMBL" id="ASJ05347.1"/>
    </source>
</evidence>
<keyword evidence="1" id="KW-0004">4Fe-4S</keyword>
<evidence type="ECO:0000256" key="1">
    <source>
        <dbReference type="ARBA" id="ARBA00022485"/>
    </source>
</evidence>
<dbReference type="EMBL" id="CP015101">
    <property type="protein sequence ID" value="ASJ05347.1"/>
    <property type="molecule type" value="Genomic_DNA"/>
</dbReference>
<feature type="domain" description="4Fe-4S ferredoxin-type" evidence="5">
    <location>
        <begin position="39"/>
        <end position="70"/>
    </location>
</feature>
<keyword evidence="2" id="KW-0479">Metal-binding</keyword>
<dbReference type="CDD" id="cd16374">
    <property type="entry name" value="DMSOR_beta_like"/>
    <property type="match status" value="1"/>
</dbReference>
<keyword evidence="4" id="KW-0411">Iron-sulfur</keyword>
<dbReference type="OrthoDB" id="2837at2157"/>
<dbReference type="AlphaFoldDB" id="A0A2Z2MFW0"/>
<keyword evidence="3" id="KW-0408">Iron</keyword>
<dbReference type="Pfam" id="PF13247">
    <property type="entry name" value="Fer4_11"/>
    <property type="match status" value="1"/>
</dbReference>
<dbReference type="InterPro" id="IPR050954">
    <property type="entry name" value="ET_IronSulfur_Cluster-Binding"/>
</dbReference>
<dbReference type="GeneID" id="33326755"/>